<dbReference type="Proteomes" id="UP000176665">
    <property type="component" value="Unassembled WGS sequence"/>
</dbReference>
<evidence type="ECO:0000313" key="2">
    <source>
        <dbReference type="Proteomes" id="UP000176665"/>
    </source>
</evidence>
<protein>
    <recommendedName>
        <fullName evidence="3">Aspartate kinase</fullName>
    </recommendedName>
</protein>
<proteinExistence type="predicted"/>
<reference evidence="1 2" key="1">
    <citation type="journal article" date="2016" name="Nat. Commun.">
        <title>Thousands of microbial genomes shed light on interconnected biogeochemical processes in an aquifer system.</title>
        <authorList>
            <person name="Anantharaman K."/>
            <person name="Brown C.T."/>
            <person name="Hug L.A."/>
            <person name="Sharon I."/>
            <person name="Castelle C.J."/>
            <person name="Probst A.J."/>
            <person name="Thomas B.C."/>
            <person name="Singh A."/>
            <person name="Wilkins M.J."/>
            <person name="Karaoz U."/>
            <person name="Brodie E.L."/>
            <person name="Williams K.H."/>
            <person name="Hubbard S.S."/>
            <person name="Banfield J.F."/>
        </authorList>
    </citation>
    <scope>NUCLEOTIDE SEQUENCE [LARGE SCALE GENOMIC DNA]</scope>
</reference>
<dbReference type="AlphaFoldDB" id="A0A1F5YR22"/>
<gene>
    <name evidence="1" type="ORF">A2W14_01275</name>
</gene>
<evidence type="ECO:0000313" key="1">
    <source>
        <dbReference type="EMBL" id="OGG02661.1"/>
    </source>
</evidence>
<comment type="caution">
    <text evidence="1">The sequence shown here is derived from an EMBL/GenBank/DDBJ whole genome shotgun (WGS) entry which is preliminary data.</text>
</comment>
<dbReference type="STRING" id="1798371.A2W14_01275"/>
<sequence>MISISDAVYEIVKQSPYLTEALSEQIINLSALARKIHLQVEEKVKKDINDGAIIAALKRIGHKLNKKYKKINILSNLGDITVRSNISEYTYLNTETLLKKVQELFLNIGSKKEIFLNLSQGVSESTIIASGNMEKEIAQIFKNETLTAKLENLSSISIKLPEETVDNPGAYYSILKLFALEGINMVEMVSTYTEVSLIFRAADIDRAFSVLTKATME</sequence>
<dbReference type="EMBL" id="MFJA01000059">
    <property type="protein sequence ID" value="OGG02661.1"/>
    <property type="molecule type" value="Genomic_DNA"/>
</dbReference>
<name>A0A1F5YR22_9BACT</name>
<organism evidence="1 2">
    <name type="scientific">Candidatus Gottesmanbacteria bacterium RBG_16_37_8</name>
    <dbReference type="NCBI Taxonomy" id="1798371"/>
    <lineage>
        <taxon>Bacteria</taxon>
        <taxon>Candidatus Gottesmaniibacteriota</taxon>
    </lineage>
</organism>
<evidence type="ECO:0008006" key="3">
    <source>
        <dbReference type="Google" id="ProtNLM"/>
    </source>
</evidence>
<accession>A0A1F5YR22</accession>